<dbReference type="InterPro" id="IPR019358">
    <property type="entry name" value="NEMP_fam"/>
</dbReference>
<proteinExistence type="inferred from homology"/>
<dbReference type="KEGG" id="csyr:103267653"/>
<keyword evidence="7" id="KW-0539">Nucleus</keyword>
<keyword evidence="3 8" id="KW-0812">Transmembrane</keyword>
<evidence type="ECO:0000256" key="2">
    <source>
        <dbReference type="ARBA" id="ARBA00005748"/>
    </source>
</evidence>
<dbReference type="PANTHER" id="PTHR13598:SF2">
    <property type="entry name" value="NUCLEAR ENVELOPE INTEGRAL MEMBRANE PROTEIN 1"/>
    <property type="match status" value="1"/>
</dbReference>
<protein>
    <submittedName>
        <fullName evidence="10">Nuclear envelope integral membrane protein 1 isoform X2</fullName>
    </submittedName>
</protein>
<evidence type="ECO:0000313" key="9">
    <source>
        <dbReference type="Proteomes" id="UP000189704"/>
    </source>
</evidence>
<feature type="transmembrane region" description="Helical" evidence="8">
    <location>
        <begin position="144"/>
        <end position="163"/>
    </location>
</feature>
<evidence type="ECO:0000256" key="7">
    <source>
        <dbReference type="ARBA" id="ARBA00023242"/>
    </source>
</evidence>
<feature type="transmembrane region" description="Helical" evidence="8">
    <location>
        <begin position="20"/>
        <end position="41"/>
    </location>
</feature>
<organism evidence="9 10">
    <name type="scientific">Carlito syrichta</name>
    <name type="common">Philippine tarsier</name>
    <name type="synonym">Tarsius syrichta</name>
    <dbReference type="NCBI Taxonomy" id="1868482"/>
    <lineage>
        <taxon>Eukaryota</taxon>
        <taxon>Metazoa</taxon>
        <taxon>Chordata</taxon>
        <taxon>Craniata</taxon>
        <taxon>Vertebrata</taxon>
        <taxon>Euteleostomi</taxon>
        <taxon>Mammalia</taxon>
        <taxon>Eutheria</taxon>
        <taxon>Euarchontoglires</taxon>
        <taxon>Primates</taxon>
        <taxon>Haplorrhini</taxon>
        <taxon>Tarsiiformes</taxon>
        <taxon>Tarsiidae</taxon>
        <taxon>Carlito</taxon>
    </lineage>
</organism>
<evidence type="ECO:0000256" key="3">
    <source>
        <dbReference type="ARBA" id="ARBA00022692"/>
    </source>
</evidence>
<keyword evidence="6 8" id="KW-0472">Membrane</keyword>
<evidence type="ECO:0000256" key="6">
    <source>
        <dbReference type="ARBA" id="ARBA00023136"/>
    </source>
</evidence>
<evidence type="ECO:0000313" key="10">
    <source>
        <dbReference type="RefSeq" id="XP_008063426.1"/>
    </source>
</evidence>
<reference evidence="10" key="1">
    <citation type="submission" date="2025-08" db="UniProtKB">
        <authorList>
            <consortium name="RefSeq"/>
        </authorList>
    </citation>
    <scope>IDENTIFICATION</scope>
</reference>
<dbReference type="PANTHER" id="PTHR13598">
    <property type="entry name" value="AT07567P-RELATED"/>
    <property type="match status" value="1"/>
</dbReference>
<evidence type="ECO:0000256" key="5">
    <source>
        <dbReference type="ARBA" id="ARBA00022989"/>
    </source>
</evidence>
<sequence length="371" mass="42165">MAGGMKVAVSPAVGPASWGWGAGVSGTVLLLLVFSGCLVCGSDEVDVNVIMLKESRVCHMTTSEQFCYTNVLPPKWHDVWTRIQIRVNSSKLVRVIQVENEAKLKELEQSQIFYYSTGMSVGIVASLLIIIFILSKFMPKKSPIYVILVGGWSFSLYLIQLVFKNLQEIWRCYWQYLLSYVLTVGFMSFAVCYKYGPLENERSINLLTWTLQLMGLCFMYSGIQIPHIALGVIVIALCTKNLEYPIQWLYITYRKMCKATEKPVPPRLLTEEEYRIQGEVETRKALEELREFCNSPDCSAWKTVSRIQSPKRFADFVEGSSHLTPNEVSVHEQEYGLGSIIAEDELYEEVSSEEEDPSSQYPTVVQNNFLT</sequence>
<gene>
    <name evidence="10" type="primary">NEMP1</name>
</gene>
<evidence type="ECO:0000256" key="4">
    <source>
        <dbReference type="ARBA" id="ARBA00022729"/>
    </source>
</evidence>
<dbReference type="Pfam" id="PF10225">
    <property type="entry name" value="NEMP"/>
    <property type="match status" value="1"/>
</dbReference>
<comment type="subcellular location">
    <subcellularLocation>
        <location evidence="1">Nucleus inner membrane</location>
        <topology evidence="1">Multi-pass membrane protein</topology>
        <orientation evidence="1">Nucleoplasmic side</orientation>
    </subcellularLocation>
</comment>
<feature type="transmembrane region" description="Helical" evidence="8">
    <location>
        <begin position="175"/>
        <end position="193"/>
    </location>
</feature>
<feature type="transmembrane region" description="Helical" evidence="8">
    <location>
        <begin position="213"/>
        <end position="238"/>
    </location>
</feature>
<dbReference type="GeneID" id="103267653"/>
<dbReference type="OrthoDB" id="509138at2759"/>
<name>A0A1U7UC28_CARSF</name>
<dbReference type="AlphaFoldDB" id="A0A1U7UC28"/>
<dbReference type="RefSeq" id="XP_008063426.1">
    <property type="nucleotide sequence ID" value="XM_008065235.2"/>
</dbReference>
<feature type="transmembrane region" description="Helical" evidence="8">
    <location>
        <begin position="112"/>
        <end position="138"/>
    </location>
</feature>
<dbReference type="CTD" id="23306"/>
<dbReference type="Proteomes" id="UP000189704">
    <property type="component" value="Unplaced"/>
</dbReference>
<accession>A0A1U7UC28</accession>
<comment type="similarity">
    <text evidence="2">Belongs to the NEMP family.</text>
</comment>
<evidence type="ECO:0000256" key="1">
    <source>
        <dbReference type="ARBA" id="ARBA00004575"/>
    </source>
</evidence>
<keyword evidence="5 8" id="KW-1133">Transmembrane helix</keyword>
<keyword evidence="9" id="KW-1185">Reference proteome</keyword>
<keyword evidence="4" id="KW-0732">Signal</keyword>
<evidence type="ECO:0000256" key="8">
    <source>
        <dbReference type="SAM" id="Phobius"/>
    </source>
</evidence>
<dbReference type="GO" id="GO:0005637">
    <property type="term" value="C:nuclear inner membrane"/>
    <property type="evidence" value="ECO:0007669"/>
    <property type="project" value="UniProtKB-SubCell"/>
</dbReference>